<organism evidence="1 2">
    <name type="scientific">Paenibacillus aurantius</name>
    <dbReference type="NCBI Taxonomy" id="2918900"/>
    <lineage>
        <taxon>Bacteria</taxon>
        <taxon>Bacillati</taxon>
        <taxon>Bacillota</taxon>
        <taxon>Bacilli</taxon>
        <taxon>Bacillales</taxon>
        <taxon>Paenibacillaceae</taxon>
        <taxon>Paenibacillus</taxon>
    </lineage>
</organism>
<sequence length="75" mass="8346">MNNDKPEAFPASQVVSLSSPEKLLYDYMKAHPAAGRASLDEIAKAVRMSPLQVRAAMFLLLQKKLIRSAEIIDME</sequence>
<keyword evidence="2" id="KW-1185">Reference proteome</keyword>
<dbReference type="AlphaFoldDB" id="A0AA96LGR8"/>
<protein>
    <submittedName>
        <fullName evidence="1">Uncharacterized protein</fullName>
    </submittedName>
</protein>
<dbReference type="RefSeq" id="WP_315606501.1">
    <property type="nucleotide sequence ID" value="NZ_CP130318.1"/>
</dbReference>
<dbReference type="EMBL" id="CP130318">
    <property type="protein sequence ID" value="WNQ12723.1"/>
    <property type="molecule type" value="Genomic_DNA"/>
</dbReference>
<name>A0AA96LGR8_9BACL</name>
<proteinExistence type="predicted"/>
<dbReference type="Proteomes" id="UP001305702">
    <property type="component" value="Chromosome"/>
</dbReference>
<evidence type="ECO:0000313" key="2">
    <source>
        <dbReference type="Proteomes" id="UP001305702"/>
    </source>
</evidence>
<gene>
    <name evidence="1" type="ORF">MJA45_06735</name>
</gene>
<dbReference type="KEGG" id="paun:MJA45_06735"/>
<reference evidence="1 2" key="1">
    <citation type="submission" date="2022-02" db="EMBL/GenBank/DDBJ databases">
        <title>Paenibacillus sp. MBLB1776 Whole Genome Shotgun Sequencing.</title>
        <authorList>
            <person name="Hwang C.Y."/>
            <person name="Cho E.-S."/>
            <person name="Seo M.-J."/>
        </authorList>
    </citation>
    <scope>NUCLEOTIDE SEQUENCE [LARGE SCALE GENOMIC DNA]</scope>
    <source>
        <strain evidence="1 2">MBLB1776</strain>
    </source>
</reference>
<accession>A0AA96LGR8</accession>
<evidence type="ECO:0000313" key="1">
    <source>
        <dbReference type="EMBL" id="WNQ12723.1"/>
    </source>
</evidence>